<name>A0ABN2I1T7_9ACTN</name>
<evidence type="ECO:0000313" key="2">
    <source>
        <dbReference type="Proteomes" id="UP001499947"/>
    </source>
</evidence>
<dbReference type="InterPro" id="IPR013780">
    <property type="entry name" value="Glyco_hydro_b"/>
</dbReference>
<proteinExistence type="predicted"/>
<gene>
    <name evidence="1" type="ORF">GCM10009680_41540</name>
</gene>
<reference evidence="1 2" key="1">
    <citation type="journal article" date="2019" name="Int. J. Syst. Evol. Microbiol.">
        <title>The Global Catalogue of Microorganisms (GCM) 10K type strain sequencing project: providing services to taxonomists for standard genome sequencing and annotation.</title>
        <authorList>
            <consortium name="The Broad Institute Genomics Platform"/>
            <consortium name="The Broad Institute Genome Sequencing Center for Infectious Disease"/>
            <person name="Wu L."/>
            <person name="Ma J."/>
        </authorList>
    </citation>
    <scope>NUCLEOTIDE SEQUENCE [LARGE SCALE GENOMIC DNA]</scope>
    <source>
        <strain evidence="1 2">JCM 13244</strain>
    </source>
</reference>
<comment type="caution">
    <text evidence="1">The sequence shown here is derived from an EMBL/GenBank/DDBJ whole genome shotgun (WGS) entry which is preliminary data.</text>
</comment>
<sequence>MLGERAAAKMVSDLIAQVRAHGKDGACVAVSQCGAHPDAVTIEKSHTTAHGTSLTWTFPAHSVTLLRFSPEKAGATSSNKKRTSHA</sequence>
<dbReference type="Gene3D" id="2.60.40.1180">
    <property type="entry name" value="Golgi alpha-mannosidase II"/>
    <property type="match status" value="1"/>
</dbReference>
<organism evidence="1 2">
    <name type="scientific">Streptomyces yatensis</name>
    <dbReference type="NCBI Taxonomy" id="155177"/>
    <lineage>
        <taxon>Bacteria</taxon>
        <taxon>Bacillati</taxon>
        <taxon>Actinomycetota</taxon>
        <taxon>Actinomycetes</taxon>
        <taxon>Kitasatosporales</taxon>
        <taxon>Streptomycetaceae</taxon>
        <taxon>Streptomyces</taxon>
        <taxon>Streptomyces violaceusniger group</taxon>
    </lineage>
</organism>
<dbReference type="EMBL" id="BAAALR010000047">
    <property type="protein sequence ID" value="GAA1697124.1"/>
    <property type="molecule type" value="Genomic_DNA"/>
</dbReference>
<keyword evidence="2" id="KW-1185">Reference proteome</keyword>
<evidence type="ECO:0000313" key="1">
    <source>
        <dbReference type="EMBL" id="GAA1697124.1"/>
    </source>
</evidence>
<accession>A0ABN2I1T7</accession>
<protein>
    <submittedName>
        <fullName evidence="1">Uncharacterized protein</fullName>
    </submittedName>
</protein>
<dbReference type="Proteomes" id="UP001499947">
    <property type="component" value="Unassembled WGS sequence"/>
</dbReference>